<dbReference type="GO" id="GO:0016020">
    <property type="term" value="C:membrane"/>
    <property type="evidence" value="ECO:0007669"/>
    <property type="project" value="UniProtKB-SubCell"/>
</dbReference>
<evidence type="ECO:0000256" key="6">
    <source>
        <dbReference type="SAM" id="MobiDB-lite"/>
    </source>
</evidence>
<evidence type="ECO:0000259" key="8">
    <source>
        <dbReference type="PROSITE" id="PS50835"/>
    </source>
</evidence>
<proteinExistence type="predicted"/>
<keyword evidence="10" id="KW-1185">Reference proteome</keyword>
<evidence type="ECO:0000256" key="7">
    <source>
        <dbReference type="SAM" id="SignalP"/>
    </source>
</evidence>
<evidence type="ECO:0000313" key="10">
    <source>
        <dbReference type="Proteomes" id="UP000694680"/>
    </source>
</evidence>
<dbReference type="InterPro" id="IPR007110">
    <property type="entry name" value="Ig-like_dom"/>
</dbReference>
<accession>A0A8C5HDY5</accession>
<evidence type="ECO:0000256" key="2">
    <source>
        <dbReference type="ARBA" id="ARBA00022729"/>
    </source>
</evidence>
<feature type="signal peptide" evidence="7">
    <location>
        <begin position="1"/>
        <end position="23"/>
    </location>
</feature>
<dbReference type="InterPro" id="IPR013783">
    <property type="entry name" value="Ig-like_fold"/>
</dbReference>
<dbReference type="InterPro" id="IPR015631">
    <property type="entry name" value="CD2/SLAM_rcpt"/>
</dbReference>
<evidence type="ECO:0000256" key="1">
    <source>
        <dbReference type="ARBA" id="ARBA00004370"/>
    </source>
</evidence>
<dbReference type="PROSITE" id="PS50835">
    <property type="entry name" value="IG_LIKE"/>
    <property type="match status" value="1"/>
</dbReference>
<dbReference type="InterPro" id="IPR013151">
    <property type="entry name" value="Immunoglobulin_dom"/>
</dbReference>
<dbReference type="SUPFAM" id="SSF48726">
    <property type="entry name" value="Immunoglobulin"/>
    <property type="match status" value="2"/>
</dbReference>
<comment type="subcellular location">
    <subcellularLocation>
        <location evidence="1">Membrane</location>
    </subcellularLocation>
</comment>
<dbReference type="PANTHER" id="PTHR12080:SF125">
    <property type="entry name" value="CD48 ANTIGEN-LIKE"/>
    <property type="match status" value="1"/>
</dbReference>
<keyword evidence="5" id="KW-0393">Immunoglobulin domain</keyword>
<keyword evidence="2 7" id="KW-0732">Signal</keyword>
<dbReference type="PANTHER" id="PTHR12080">
    <property type="entry name" value="SIGNALING LYMPHOCYTIC ACTIVATION MOLECULE"/>
    <property type="match status" value="1"/>
</dbReference>
<reference evidence="9" key="1">
    <citation type="submission" date="2020-06" db="EMBL/GenBank/DDBJ databases">
        <authorList>
            <consortium name="Wellcome Sanger Institute Data Sharing"/>
        </authorList>
    </citation>
    <scope>NUCLEOTIDE SEQUENCE [LARGE SCALE GENOMIC DNA]</scope>
</reference>
<dbReference type="Ensembl" id="ENSGWIT00000046249.1">
    <property type="protein sequence ID" value="ENSGWIP00000042623.1"/>
    <property type="gene ID" value="ENSGWIG00000021379.1"/>
</dbReference>
<feature type="chain" id="PRO_5034109491" description="Ig-like domain-containing protein" evidence="7">
    <location>
        <begin position="24"/>
        <end position="268"/>
    </location>
</feature>
<dbReference type="Pfam" id="PF00047">
    <property type="entry name" value="ig"/>
    <property type="match status" value="1"/>
</dbReference>
<organism evidence="9 10">
    <name type="scientific">Gouania willdenowi</name>
    <name type="common">Blunt-snouted clingfish</name>
    <name type="synonym">Lepadogaster willdenowi</name>
    <dbReference type="NCBI Taxonomy" id="441366"/>
    <lineage>
        <taxon>Eukaryota</taxon>
        <taxon>Metazoa</taxon>
        <taxon>Chordata</taxon>
        <taxon>Craniata</taxon>
        <taxon>Vertebrata</taxon>
        <taxon>Euteleostomi</taxon>
        <taxon>Actinopterygii</taxon>
        <taxon>Neopterygii</taxon>
        <taxon>Teleostei</taxon>
        <taxon>Neoteleostei</taxon>
        <taxon>Acanthomorphata</taxon>
        <taxon>Ovalentaria</taxon>
        <taxon>Blenniimorphae</taxon>
        <taxon>Blenniiformes</taxon>
        <taxon>Gobiesocoidei</taxon>
        <taxon>Gobiesocidae</taxon>
        <taxon>Gobiesocinae</taxon>
        <taxon>Gouania</taxon>
    </lineage>
</organism>
<sequence length="268" mass="30601">KQKLTWFSSFLVLLLVVLRSALSQNKPAYFKDGGELVLRPAAVSEPISSVEWQFKSSTGVYQVAQWVKDKLPLDYYVRFKDRAKLSLTTGELRLRGMKSSDEGTFMVEINNLQQSVKFDAKLMKVLDRPEILVRPLSCSAESKDCMLTCSVDRHQAEPVTYSWSLDDGQWKEGPKDRLIINQLNTDATANAKSYRCRVKNDVSQQDSEPHPDPFSKTAPEPDNTGAVVGVSFQMCYCVYELLIQLSVRKPKRKSTFAFIYYRLYRSNI</sequence>
<keyword evidence="4" id="KW-0325">Glycoprotein</keyword>
<feature type="domain" description="Ig-like" evidence="8">
    <location>
        <begin position="129"/>
        <end position="215"/>
    </location>
</feature>
<reference evidence="9" key="3">
    <citation type="submission" date="2025-09" db="UniProtKB">
        <authorList>
            <consortium name="Ensembl"/>
        </authorList>
    </citation>
    <scope>IDENTIFICATION</scope>
</reference>
<dbReference type="Proteomes" id="UP000694680">
    <property type="component" value="Chromosome 15"/>
</dbReference>
<keyword evidence="3" id="KW-0472">Membrane</keyword>
<reference evidence="9" key="2">
    <citation type="submission" date="2025-08" db="UniProtKB">
        <authorList>
            <consortium name="Ensembl"/>
        </authorList>
    </citation>
    <scope>IDENTIFICATION</scope>
</reference>
<dbReference type="InterPro" id="IPR036179">
    <property type="entry name" value="Ig-like_dom_sf"/>
</dbReference>
<dbReference type="AlphaFoldDB" id="A0A8C5HDY5"/>
<dbReference type="Gene3D" id="2.60.40.10">
    <property type="entry name" value="Immunoglobulins"/>
    <property type="match status" value="2"/>
</dbReference>
<evidence type="ECO:0000256" key="3">
    <source>
        <dbReference type="ARBA" id="ARBA00023136"/>
    </source>
</evidence>
<evidence type="ECO:0000256" key="4">
    <source>
        <dbReference type="ARBA" id="ARBA00023180"/>
    </source>
</evidence>
<feature type="region of interest" description="Disordered" evidence="6">
    <location>
        <begin position="198"/>
        <end position="221"/>
    </location>
</feature>
<name>A0A8C5HDY5_GOUWI</name>
<evidence type="ECO:0000256" key="5">
    <source>
        <dbReference type="ARBA" id="ARBA00023319"/>
    </source>
</evidence>
<evidence type="ECO:0000313" key="9">
    <source>
        <dbReference type="Ensembl" id="ENSGWIP00000042623.1"/>
    </source>
</evidence>
<protein>
    <recommendedName>
        <fullName evidence="8">Ig-like domain-containing protein</fullName>
    </recommendedName>
</protein>